<dbReference type="HOGENOM" id="CLU_016972_0_0_1"/>
<dbReference type="Pfam" id="PF26113">
    <property type="entry name" value="GH16_XgeA"/>
    <property type="match status" value="1"/>
</dbReference>
<organism evidence="3 4">
    <name type="scientific">Exophiala aquamarina CBS 119918</name>
    <dbReference type="NCBI Taxonomy" id="1182545"/>
    <lineage>
        <taxon>Eukaryota</taxon>
        <taxon>Fungi</taxon>
        <taxon>Dikarya</taxon>
        <taxon>Ascomycota</taxon>
        <taxon>Pezizomycotina</taxon>
        <taxon>Eurotiomycetes</taxon>
        <taxon>Chaetothyriomycetidae</taxon>
        <taxon>Chaetothyriales</taxon>
        <taxon>Herpotrichiellaceae</taxon>
        <taxon>Exophiala</taxon>
    </lineage>
</organism>
<feature type="signal peptide" evidence="1">
    <location>
        <begin position="1"/>
        <end position="17"/>
    </location>
</feature>
<dbReference type="GO" id="GO:0004553">
    <property type="term" value="F:hydrolase activity, hydrolyzing O-glycosyl compounds"/>
    <property type="evidence" value="ECO:0007669"/>
    <property type="project" value="InterPro"/>
</dbReference>
<protein>
    <recommendedName>
        <fullName evidence="2">GH16 domain-containing protein</fullName>
    </recommendedName>
</protein>
<dbReference type="InterPro" id="IPR050546">
    <property type="entry name" value="Glycosyl_Hydrlase_16"/>
</dbReference>
<dbReference type="VEuPathDB" id="FungiDB:A1O9_09748"/>
<sequence length="365" mass="40232">MATLILLASVLFGHSRAYDHPQAPAYSLVRNYSGQIFFDSFDFYTKPDPANSFVQYVDMHTANDSAYAGFVDYVYTDDLNNTRSIDKLIYLGVDFTTNSSSGRQSVRMEASETFNRSLIVADIYHMPGGCGVWPAFWLLGTGLDWPQAGEIDVLEGINDQALNRMSLHTDKQLVLDSNTHAKLSISNPGCDQRQQGQTLSSDCNVASSGGTGCSIMGTNETSQGFGSTFNANQGGYLVTEFTSEWIKIWQTTRSTGDMNFAKDVRADLSIGSMRSWGPPTALFSQNGTDLSSYFMNLRMIFNTAFCGPWIDGTWNTSSCASRAATCQEYVASNPSAFVDAYWLVKGVYVYQSNSADQYSARLKRP</sequence>
<feature type="domain" description="GH16" evidence="2">
    <location>
        <begin position="18"/>
        <end position="254"/>
    </location>
</feature>
<dbReference type="OrthoDB" id="192832at2759"/>
<dbReference type="AlphaFoldDB" id="A0A072P3U0"/>
<proteinExistence type="predicted"/>
<dbReference type="SUPFAM" id="SSF49899">
    <property type="entry name" value="Concanavalin A-like lectins/glucanases"/>
    <property type="match status" value="1"/>
</dbReference>
<keyword evidence="1" id="KW-0732">Signal</keyword>
<dbReference type="STRING" id="1182545.A0A072P3U0"/>
<feature type="chain" id="PRO_5001683138" description="GH16 domain-containing protein" evidence="1">
    <location>
        <begin position="18"/>
        <end position="365"/>
    </location>
</feature>
<evidence type="ECO:0000256" key="1">
    <source>
        <dbReference type="SAM" id="SignalP"/>
    </source>
</evidence>
<dbReference type="InterPro" id="IPR013320">
    <property type="entry name" value="ConA-like_dom_sf"/>
</dbReference>
<dbReference type="PANTHER" id="PTHR10963">
    <property type="entry name" value="GLYCOSYL HYDROLASE-RELATED"/>
    <property type="match status" value="1"/>
</dbReference>
<dbReference type="PROSITE" id="PS51762">
    <property type="entry name" value="GH16_2"/>
    <property type="match status" value="1"/>
</dbReference>
<keyword evidence="4" id="KW-1185">Reference proteome</keyword>
<dbReference type="GO" id="GO:0009251">
    <property type="term" value="P:glucan catabolic process"/>
    <property type="evidence" value="ECO:0007669"/>
    <property type="project" value="TreeGrafter"/>
</dbReference>
<dbReference type="PANTHER" id="PTHR10963:SF24">
    <property type="entry name" value="GLYCOSIDASE C21B10.07-RELATED"/>
    <property type="match status" value="1"/>
</dbReference>
<gene>
    <name evidence="3" type="ORF">A1O9_09748</name>
</gene>
<dbReference type="InterPro" id="IPR000757">
    <property type="entry name" value="Beta-glucanase-like"/>
</dbReference>
<dbReference type="Gene3D" id="2.60.120.200">
    <property type="match status" value="1"/>
</dbReference>
<evidence type="ECO:0000259" key="2">
    <source>
        <dbReference type="PROSITE" id="PS51762"/>
    </source>
</evidence>
<dbReference type="GeneID" id="25284656"/>
<name>A0A072P3U0_9EURO</name>
<dbReference type="RefSeq" id="XP_013256543.1">
    <property type="nucleotide sequence ID" value="XM_013401089.1"/>
</dbReference>
<reference evidence="3 4" key="1">
    <citation type="submission" date="2013-03" db="EMBL/GenBank/DDBJ databases">
        <title>The Genome Sequence of Exophiala aquamarina CBS 119918.</title>
        <authorList>
            <consortium name="The Broad Institute Genomics Platform"/>
            <person name="Cuomo C."/>
            <person name="de Hoog S."/>
            <person name="Gorbushina A."/>
            <person name="Walker B."/>
            <person name="Young S.K."/>
            <person name="Zeng Q."/>
            <person name="Gargeya S."/>
            <person name="Fitzgerald M."/>
            <person name="Haas B."/>
            <person name="Abouelleil A."/>
            <person name="Allen A.W."/>
            <person name="Alvarado L."/>
            <person name="Arachchi H.M."/>
            <person name="Berlin A.M."/>
            <person name="Chapman S.B."/>
            <person name="Gainer-Dewar J."/>
            <person name="Goldberg J."/>
            <person name="Griggs A."/>
            <person name="Gujja S."/>
            <person name="Hansen M."/>
            <person name="Howarth C."/>
            <person name="Imamovic A."/>
            <person name="Ireland A."/>
            <person name="Larimer J."/>
            <person name="McCowan C."/>
            <person name="Murphy C."/>
            <person name="Pearson M."/>
            <person name="Poon T.W."/>
            <person name="Priest M."/>
            <person name="Roberts A."/>
            <person name="Saif S."/>
            <person name="Shea T."/>
            <person name="Sisk P."/>
            <person name="Sykes S."/>
            <person name="Wortman J."/>
            <person name="Nusbaum C."/>
            <person name="Birren B."/>
        </authorList>
    </citation>
    <scope>NUCLEOTIDE SEQUENCE [LARGE SCALE GENOMIC DNA]</scope>
    <source>
        <strain evidence="3 4">CBS 119918</strain>
    </source>
</reference>
<dbReference type="EMBL" id="AMGV01000011">
    <property type="protein sequence ID" value="KEF53953.1"/>
    <property type="molecule type" value="Genomic_DNA"/>
</dbReference>
<comment type="caution">
    <text evidence="3">The sequence shown here is derived from an EMBL/GenBank/DDBJ whole genome shotgun (WGS) entry which is preliminary data.</text>
</comment>
<evidence type="ECO:0000313" key="3">
    <source>
        <dbReference type="EMBL" id="KEF53953.1"/>
    </source>
</evidence>
<evidence type="ECO:0000313" key="4">
    <source>
        <dbReference type="Proteomes" id="UP000027920"/>
    </source>
</evidence>
<dbReference type="Proteomes" id="UP000027920">
    <property type="component" value="Unassembled WGS sequence"/>
</dbReference>
<accession>A0A072P3U0</accession>